<feature type="transmembrane region" description="Helical" evidence="12">
    <location>
        <begin position="735"/>
        <end position="757"/>
    </location>
</feature>
<feature type="transmembrane region" description="Helical" evidence="12">
    <location>
        <begin position="882"/>
        <end position="905"/>
    </location>
</feature>
<name>A0A484MCR1_9ASTE</name>
<dbReference type="SUPFAM" id="SSF50630">
    <property type="entry name" value="Acid proteases"/>
    <property type="match status" value="1"/>
</dbReference>
<feature type="transmembrane region" description="Helical" evidence="12">
    <location>
        <begin position="658"/>
        <end position="684"/>
    </location>
</feature>
<dbReference type="PANTHER" id="PTHR19432:SF70">
    <property type="entry name" value="SUCROSE TRANSPORT PROTEIN SUC1-RELATED"/>
    <property type="match status" value="1"/>
</dbReference>
<evidence type="ECO:0000256" key="3">
    <source>
        <dbReference type="ARBA" id="ARBA00007134"/>
    </source>
</evidence>
<evidence type="ECO:0000256" key="2">
    <source>
        <dbReference type="ARBA" id="ARBA00004914"/>
    </source>
</evidence>
<feature type="compositionally biased region" description="Low complexity" evidence="11">
    <location>
        <begin position="333"/>
        <end position="361"/>
    </location>
</feature>
<dbReference type="AlphaFoldDB" id="A0A484MCR1"/>
<dbReference type="PANTHER" id="PTHR19432">
    <property type="entry name" value="SUGAR TRANSPORTER"/>
    <property type="match status" value="1"/>
</dbReference>
<feature type="region of interest" description="Disordered" evidence="11">
    <location>
        <begin position="293"/>
        <end position="372"/>
    </location>
</feature>
<dbReference type="GO" id="GO:0005985">
    <property type="term" value="P:sucrose metabolic process"/>
    <property type="evidence" value="ECO:0007669"/>
    <property type="project" value="UniProtKB-UniPathway"/>
</dbReference>
<evidence type="ECO:0000256" key="1">
    <source>
        <dbReference type="ARBA" id="ARBA00004141"/>
    </source>
</evidence>
<evidence type="ECO:0000259" key="13">
    <source>
        <dbReference type="Pfam" id="PF03732"/>
    </source>
</evidence>
<dbReference type="Proteomes" id="UP000595140">
    <property type="component" value="Unassembled WGS sequence"/>
</dbReference>
<evidence type="ECO:0000256" key="5">
    <source>
        <dbReference type="ARBA" id="ARBA00022597"/>
    </source>
</evidence>
<dbReference type="NCBIfam" id="TIGR01301">
    <property type="entry name" value="GPH_sucrose"/>
    <property type="match status" value="1"/>
</dbReference>
<comment type="similarity">
    <text evidence="10">Belongs to the major facilitator superfamily. Phosphate:H(+) symporter (TC 2.A.1.9) family.</text>
</comment>
<feature type="domain" description="Retrotransposon gag" evidence="13">
    <location>
        <begin position="160"/>
        <end position="254"/>
    </location>
</feature>
<keyword evidence="6 12" id="KW-0812">Transmembrane</keyword>
<comment type="subcellular location">
    <subcellularLocation>
        <location evidence="1">Membrane</location>
        <topology evidence="1">Multi-pass membrane protein</topology>
    </subcellularLocation>
</comment>
<evidence type="ECO:0000256" key="8">
    <source>
        <dbReference type="ARBA" id="ARBA00022989"/>
    </source>
</evidence>
<feature type="transmembrane region" description="Helical" evidence="12">
    <location>
        <begin position="957"/>
        <end position="984"/>
    </location>
</feature>
<dbReference type="CDD" id="cd17313">
    <property type="entry name" value="MFS_SLC45_SUC"/>
    <property type="match status" value="1"/>
</dbReference>
<dbReference type="SUPFAM" id="SSF103473">
    <property type="entry name" value="MFS general substrate transporter"/>
    <property type="match status" value="1"/>
</dbReference>
<proteinExistence type="inferred from homology"/>
<evidence type="ECO:0000256" key="10">
    <source>
        <dbReference type="ARBA" id="ARBA00044504"/>
    </source>
</evidence>
<evidence type="ECO:0000256" key="6">
    <source>
        <dbReference type="ARBA" id="ARBA00022692"/>
    </source>
</evidence>
<keyword evidence="7" id="KW-0769">Symport</keyword>
<organism evidence="14 15">
    <name type="scientific">Cuscuta campestris</name>
    <dbReference type="NCBI Taxonomy" id="132261"/>
    <lineage>
        <taxon>Eukaryota</taxon>
        <taxon>Viridiplantae</taxon>
        <taxon>Streptophyta</taxon>
        <taxon>Embryophyta</taxon>
        <taxon>Tracheophyta</taxon>
        <taxon>Spermatophyta</taxon>
        <taxon>Magnoliopsida</taxon>
        <taxon>eudicotyledons</taxon>
        <taxon>Gunneridae</taxon>
        <taxon>Pentapetalae</taxon>
        <taxon>asterids</taxon>
        <taxon>lamiids</taxon>
        <taxon>Solanales</taxon>
        <taxon>Convolvulaceae</taxon>
        <taxon>Cuscuteae</taxon>
        <taxon>Cuscuta</taxon>
        <taxon>Cuscuta subgen. Grammica</taxon>
        <taxon>Cuscuta sect. Cleistogrammica</taxon>
    </lineage>
</organism>
<dbReference type="InterPro" id="IPR036259">
    <property type="entry name" value="MFS_trans_sf"/>
</dbReference>
<protein>
    <recommendedName>
        <fullName evidence="13">Retrotransposon gag domain-containing protein</fullName>
    </recommendedName>
</protein>
<dbReference type="EMBL" id="OOIL02003144">
    <property type="protein sequence ID" value="VFQ86397.1"/>
    <property type="molecule type" value="Genomic_DNA"/>
</dbReference>
<dbReference type="GO" id="GO:0005773">
    <property type="term" value="C:vacuole"/>
    <property type="evidence" value="ECO:0007669"/>
    <property type="project" value="TreeGrafter"/>
</dbReference>
<feature type="transmembrane region" description="Helical" evidence="12">
    <location>
        <begin position="626"/>
        <end position="646"/>
    </location>
</feature>
<dbReference type="UniPathway" id="UPA00238"/>
<feature type="transmembrane region" description="Helical" evidence="12">
    <location>
        <begin position="996"/>
        <end position="1018"/>
    </location>
</feature>
<dbReference type="Gene3D" id="2.40.70.10">
    <property type="entry name" value="Acid Proteases"/>
    <property type="match status" value="1"/>
</dbReference>
<dbReference type="InterPro" id="IPR005162">
    <property type="entry name" value="Retrotrans_gag_dom"/>
</dbReference>
<dbReference type="Pfam" id="PF08284">
    <property type="entry name" value="RVP_2"/>
    <property type="match status" value="1"/>
</dbReference>
<evidence type="ECO:0000313" key="15">
    <source>
        <dbReference type="Proteomes" id="UP000595140"/>
    </source>
</evidence>
<keyword evidence="9 12" id="KW-0472">Membrane</keyword>
<evidence type="ECO:0000256" key="7">
    <source>
        <dbReference type="ARBA" id="ARBA00022847"/>
    </source>
</evidence>
<dbReference type="Pfam" id="PF13347">
    <property type="entry name" value="MFS_2"/>
    <property type="match status" value="1"/>
</dbReference>
<evidence type="ECO:0000256" key="12">
    <source>
        <dbReference type="SAM" id="Phobius"/>
    </source>
</evidence>
<gene>
    <name evidence="14" type="ORF">CCAM_LOCUS28173</name>
</gene>
<accession>A0A484MCR1</accession>
<feature type="transmembrane region" description="Helical" evidence="12">
    <location>
        <begin position="836"/>
        <end position="856"/>
    </location>
</feature>
<keyword evidence="8 12" id="KW-1133">Transmembrane helix</keyword>
<comment type="pathway">
    <text evidence="2">Glycan biosynthesis; sucrose metabolism.</text>
</comment>
<keyword evidence="5" id="KW-0762">Sugar transport</keyword>
<feature type="compositionally biased region" description="Polar residues" evidence="11">
    <location>
        <begin position="293"/>
        <end position="323"/>
    </location>
</feature>
<dbReference type="GO" id="GO:0005886">
    <property type="term" value="C:plasma membrane"/>
    <property type="evidence" value="ECO:0007669"/>
    <property type="project" value="InterPro"/>
</dbReference>
<feature type="compositionally biased region" description="Basic and acidic residues" evidence="11">
    <location>
        <begin position="544"/>
        <end position="563"/>
    </location>
</feature>
<dbReference type="OrthoDB" id="28755at2759"/>
<dbReference type="GO" id="GO:0008506">
    <property type="term" value="F:sucrose:proton symporter activity"/>
    <property type="evidence" value="ECO:0007669"/>
    <property type="project" value="TreeGrafter"/>
</dbReference>
<keyword evidence="15" id="KW-1185">Reference proteome</keyword>
<sequence length="1063" mass="114995">MPYVIIDYQALRILGSELASLIIDYHTGNNRLSGRTSCAYYSGPVQEPLGSNGFSSCWACASEQAVPGVGPVPEAVPIIQPQIVANFINFLQQMAGAYVPPSPPPPPPVAVVTIEKLRKNGAEEFLGDQIADPMIAKRWFERTIRVLGNLRVPQEQRGDLAVALLQDSANDWWKRVGADVPEHVQWATFDRLFHEEYIPEHFVEAKREEFLKFTQGELTLPEYCQKFDELAGFGQDLVPTVEKRCKRFMEGLRPDLSTHLIIAPRSDINALYKNALDLNAALIKKAEFEQAQGGVSSTIPSSSTPEGGDQQQEVLCSAEQLSPEQEGEAFSTAPAASAPAAQPAQSQKSAAASSQPKRQASGAQGGKAPARTYAMRGRTEQPAHDVIMGMFTLFDTSITALIDPGSTLSYVCMPMPVMPNLPRENLDNPVIVSNPLGHSLRLTHVYHDCPLVVQGKIFLASLIELPHREFDVILGMDWLTANQAVVDCGAHTVRLRAEDGSDVLIHGELLPKAPEFISYIHARRLIRKKCEAFLCTVRDTRQEAPSRGDIPTKNKKIKMETKSSRNNTSALQVEEAASPLPEHTPMWKLVLVASIAAGVQFGWALQLSLLTPYIQLLGIPHKYSSFIWLCGPISGLIVQPLAGYYSDNCTSRFGRRRPFIAGGAFLVITAVILIGFAADIGYATGDPLGKTSKPRAIAIFVFGFWILDVANNMLQGPCRALLADLSDGNAEKTRLANTLFSFFMAVGNVLGYAAGAYPRIYKIFPFALTQACDAYCANLKSCFIISVLLLLTVSVCALTAVKEKRHTVESRQGEAVQRVAFFGEIFAALKNLPRPMLILLLVTALNWIGWFPFILYDTDWMGRDVYGGHIGDNGLYDKGVHAGALGLMLQSVVLGFMSIGVELLARHIGNVKTLWGGVNFILAIGLAMTVVVTKAAEHSRAYDGSGNVLPPSVGVKAGALVIFCVLGIPLAVTYSIPFALACIFSSDNNAAGSGHVGLCLGVLNLSIVMPQMLVSFLSGPWDSLFGGGNLPAFLVGAVAAAASGILSITLLPKPRSDVTIAIP</sequence>
<comment type="similarity">
    <text evidence="3">Belongs to the glycoside-pentoside-hexuronide (GPH) cation symporter transporter (TC 2.A.2.4) family.</text>
</comment>
<dbReference type="CDD" id="cd00303">
    <property type="entry name" value="retropepsin_like"/>
    <property type="match status" value="1"/>
</dbReference>
<feature type="transmembrane region" description="Helical" evidence="12">
    <location>
        <begin position="696"/>
        <end position="714"/>
    </location>
</feature>
<feature type="region of interest" description="Disordered" evidence="11">
    <location>
        <begin position="544"/>
        <end position="575"/>
    </location>
</feature>
<dbReference type="Pfam" id="PF03732">
    <property type="entry name" value="Retrotrans_gag"/>
    <property type="match status" value="1"/>
</dbReference>
<evidence type="ECO:0000256" key="11">
    <source>
        <dbReference type="SAM" id="MobiDB-lite"/>
    </source>
</evidence>
<feature type="transmembrane region" description="Helical" evidence="12">
    <location>
        <begin position="917"/>
        <end position="937"/>
    </location>
</feature>
<dbReference type="InterPro" id="IPR005989">
    <property type="entry name" value="Suc_symporter_pln"/>
</dbReference>
<keyword evidence="4" id="KW-0813">Transport</keyword>
<reference evidence="14 15" key="1">
    <citation type="submission" date="2018-04" db="EMBL/GenBank/DDBJ databases">
        <authorList>
            <person name="Vogel A."/>
        </authorList>
    </citation>
    <scope>NUCLEOTIDE SEQUENCE [LARGE SCALE GENOMIC DNA]</scope>
</reference>
<evidence type="ECO:0000313" key="14">
    <source>
        <dbReference type="EMBL" id="VFQ86397.1"/>
    </source>
</evidence>
<dbReference type="InterPro" id="IPR021109">
    <property type="entry name" value="Peptidase_aspartic_dom_sf"/>
</dbReference>
<feature type="transmembrane region" description="Helical" evidence="12">
    <location>
        <begin position="1030"/>
        <end position="1051"/>
    </location>
</feature>
<feature type="transmembrane region" description="Helical" evidence="12">
    <location>
        <begin position="777"/>
        <end position="801"/>
    </location>
</feature>
<evidence type="ECO:0000256" key="4">
    <source>
        <dbReference type="ARBA" id="ARBA00022448"/>
    </source>
</evidence>
<dbReference type="Gene3D" id="1.20.1250.20">
    <property type="entry name" value="MFS general substrate transporter like domains"/>
    <property type="match status" value="1"/>
</dbReference>
<evidence type="ECO:0000256" key="9">
    <source>
        <dbReference type="ARBA" id="ARBA00023136"/>
    </source>
</evidence>